<proteinExistence type="predicted"/>
<accession>A0A7S0KUE5</accession>
<feature type="compositionally biased region" description="Low complexity" evidence="1">
    <location>
        <begin position="1"/>
        <end position="25"/>
    </location>
</feature>
<evidence type="ECO:0000313" key="2">
    <source>
        <dbReference type="EMBL" id="CAD8591548.1"/>
    </source>
</evidence>
<sequence length="181" mass="19587">MSSLVASSATAAVRVARPRAASSTTHRPRSGMPAFGPRPSRATALSRRVSLPLAAKPKEKDVDWDAKTKQMTAERIMDACLEAMADGDEGRLEACLLELEDEGERAGVIDSLQKTPQVKDDKFWQGKLQEIAAERVLDNCMAAVMSGDVDEIEACMLDANNDTLLGVDVTTAEDGTKTFRF</sequence>
<reference evidence="2" key="1">
    <citation type="submission" date="2021-01" db="EMBL/GenBank/DDBJ databases">
        <authorList>
            <person name="Corre E."/>
            <person name="Pelletier E."/>
            <person name="Niang G."/>
            <person name="Scheremetjew M."/>
            <person name="Finn R."/>
            <person name="Kale V."/>
            <person name="Holt S."/>
            <person name="Cochrane G."/>
            <person name="Meng A."/>
            <person name="Brown T."/>
            <person name="Cohen L."/>
        </authorList>
    </citation>
    <scope>NUCLEOTIDE SEQUENCE</scope>
    <source>
        <strain evidence="2">CCMP494</strain>
    </source>
</reference>
<protein>
    <submittedName>
        <fullName evidence="2">Uncharacterized protein</fullName>
    </submittedName>
</protein>
<feature type="region of interest" description="Disordered" evidence="1">
    <location>
        <begin position="1"/>
        <end position="42"/>
    </location>
</feature>
<organism evidence="2">
    <name type="scientific">Micromonas pusilla</name>
    <name type="common">Picoplanktonic green alga</name>
    <name type="synonym">Chromulina pusilla</name>
    <dbReference type="NCBI Taxonomy" id="38833"/>
    <lineage>
        <taxon>Eukaryota</taxon>
        <taxon>Viridiplantae</taxon>
        <taxon>Chlorophyta</taxon>
        <taxon>Mamiellophyceae</taxon>
        <taxon>Mamiellales</taxon>
        <taxon>Mamiellaceae</taxon>
        <taxon>Micromonas</taxon>
    </lineage>
</organism>
<name>A0A7S0KUE5_MICPS</name>
<dbReference type="EMBL" id="HBEV01011537">
    <property type="protein sequence ID" value="CAD8591548.1"/>
    <property type="molecule type" value="Transcribed_RNA"/>
</dbReference>
<gene>
    <name evidence="2" type="ORF">MSP1404_LOCUS8952</name>
</gene>
<evidence type="ECO:0000256" key="1">
    <source>
        <dbReference type="SAM" id="MobiDB-lite"/>
    </source>
</evidence>
<dbReference type="AlphaFoldDB" id="A0A7S0KUE5"/>